<dbReference type="CDD" id="cd01948">
    <property type="entry name" value="EAL"/>
    <property type="match status" value="1"/>
</dbReference>
<dbReference type="InterPro" id="IPR029787">
    <property type="entry name" value="Nucleotide_cyclase"/>
</dbReference>
<dbReference type="InterPro" id="IPR000160">
    <property type="entry name" value="GGDEF_dom"/>
</dbReference>
<dbReference type="Gene3D" id="3.30.70.270">
    <property type="match status" value="1"/>
</dbReference>
<dbReference type="Pfam" id="PF08447">
    <property type="entry name" value="PAS_3"/>
    <property type="match status" value="1"/>
</dbReference>
<protein>
    <submittedName>
        <fullName evidence="7">EAL domain-containing protein</fullName>
    </submittedName>
</protein>
<dbReference type="InterPro" id="IPR043128">
    <property type="entry name" value="Rev_trsase/Diguanyl_cyclase"/>
</dbReference>
<dbReference type="InterPro" id="IPR013655">
    <property type="entry name" value="PAS_fold_3"/>
</dbReference>
<dbReference type="NCBIfam" id="TIGR00254">
    <property type="entry name" value="GGDEF"/>
    <property type="match status" value="1"/>
</dbReference>
<dbReference type="NCBIfam" id="TIGR00229">
    <property type="entry name" value="sensory_box"/>
    <property type="match status" value="3"/>
</dbReference>
<dbReference type="SUPFAM" id="SSF55785">
    <property type="entry name" value="PYP-like sensor domain (PAS domain)"/>
    <property type="match status" value="3"/>
</dbReference>
<dbReference type="SUPFAM" id="SSF55073">
    <property type="entry name" value="Nucleotide cyclase"/>
    <property type="match status" value="1"/>
</dbReference>
<dbReference type="InterPro" id="IPR035965">
    <property type="entry name" value="PAS-like_dom_sf"/>
</dbReference>
<dbReference type="CDD" id="cd00130">
    <property type="entry name" value="PAS"/>
    <property type="match status" value="3"/>
</dbReference>
<dbReference type="Pfam" id="PF08448">
    <property type="entry name" value="PAS_4"/>
    <property type="match status" value="2"/>
</dbReference>
<evidence type="ECO:0000259" key="6">
    <source>
        <dbReference type="PROSITE" id="PS50887"/>
    </source>
</evidence>
<dbReference type="InterPro" id="IPR001633">
    <property type="entry name" value="EAL_dom"/>
</dbReference>
<dbReference type="InterPro" id="IPR000700">
    <property type="entry name" value="PAS-assoc_C"/>
</dbReference>
<evidence type="ECO:0000259" key="3">
    <source>
        <dbReference type="PROSITE" id="PS50112"/>
    </source>
</evidence>
<dbReference type="CDD" id="cd01949">
    <property type="entry name" value="GGDEF"/>
    <property type="match status" value="1"/>
</dbReference>
<sequence>MRPPKQAEGVPTPTGGSHGPQRLWHGAPVLLTWLDLDQRFGHVNDTHRRWLGVDPAQLIGKRLVEVIGEANYERSRAALEQAYAGHPSSYEGELFNGRERRYAHGNFAPDFDEDGRVRGVFTALVDITERRELELRLHESERRFFSAFQHAAIGMALTGPGGRFLRVNAAVCHMLGYTEEELLTLGVADVTHPDDMAADAEQMLQLLSGQRENYQLEKRNLHKDGHVVHLQLAVSLVRDEEGAPLYFVSQAQDISQRKAFEDALQRERELAEVTLRSIGDAVIITDPQSRIRSLNPIAEAMTGWRSAEAQGLPVEAVFQLFDAVDGRPVANPLRTAIDSNTIADLAGRTLLRHRHGFDTPVEDSSAPIHDHAGNVVGGVLVFHDVSETRAFALKLVHLTQHDTLTGLPNRSQLQDHLTQALANARRRQQRVALLYIDIHQFKQINDQHGQAAGDSVLRAFVAQLQRRLPAEAQLLRYGGDEFVVVLSALDSTSEAASLARALIDQGEQTRVDGLHALGLHLGIGISVYPDDALDPETLLQHAETALVALRSQGVHGCRFFTASMDERARARRSIESALRQALPRGQLSLHYQPRIAASSGQIVGAEALLRWHVRGRELYKPDQFIPVAEDTGLILPIGTWVLRQACRQARAWQQQGYRIPVSVNVSPVQFQHVDFPDWLDDALADSGLDPGLLELELTERMMMSGGDVTGSLLQRIRQRGVRLSLDDFGTGYCSLSYLKHFPIDTLKIDRVFVRDVIGDADTATITSAIIAMAQRLDKLVVAEGVETDAQAAFLRQAGCAELQGFLFAAALPVAEFEKLLAEPARAAGS</sequence>
<dbReference type="EMBL" id="CP170721">
    <property type="protein sequence ID" value="XIA18058.1"/>
    <property type="molecule type" value="Genomic_DNA"/>
</dbReference>
<evidence type="ECO:0000259" key="4">
    <source>
        <dbReference type="PROSITE" id="PS50113"/>
    </source>
</evidence>
<feature type="domain" description="PAS" evidence="3">
    <location>
        <begin position="140"/>
        <end position="210"/>
    </location>
</feature>
<dbReference type="Gene3D" id="3.20.20.450">
    <property type="entry name" value="EAL domain"/>
    <property type="match status" value="1"/>
</dbReference>
<dbReference type="InterPro" id="IPR013656">
    <property type="entry name" value="PAS_4"/>
</dbReference>
<accession>A0AB74UTJ1</accession>
<dbReference type="SMART" id="SM00091">
    <property type="entry name" value="PAS"/>
    <property type="match status" value="3"/>
</dbReference>
<feature type="domain" description="PAS" evidence="3">
    <location>
        <begin position="34"/>
        <end position="86"/>
    </location>
</feature>
<evidence type="ECO:0000259" key="5">
    <source>
        <dbReference type="PROSITE" id="PS50883"/>
    </source>
</evidence>
<dbReference type="PROSITE" id="PS50112">
    <property type="entry name" value="PAS"/>
    <property type="match status" value="3"/>
</dbReference>
<dbReference type="RefSeq" id="WP_395120826.1">
    <property type="nucleotide sequence ID" value="NZ_CP170721.1"/>
</dbReference>
<feature type="coiled-coil region" evidence="1">
    <location>
        <begin position="197"/>
        <end position="224"/>
    </location>
</feature>
<feature type="domain" description="PAC" evidence="4">
    <location>
        <begin position="214"/>
        <end position="266"/>
    </location>
</feature>
<dbReference type="Gene3D" id="3.30.450.20">
    <property type="entry name" value="PAS domain"/>
    <property type="match status" value="3"/>
</dbReference>
<dbReference type="PANTHER" id="PTHR44757:SF4">
    <property type="entry name" value="DIGUANYLATE CYCLASE DGCE-RELATED"/>
    <property type="match status" value="1"/>
</dbReference>
<reference evidence="7" key="1">
    <citation type="submission" date="2024-10" db="EMBL/GenBank/DDBJ databases">
        <authorList>
            <person name="Lesea H.P."/>
            <person name="Kuehl J.V."/>
            <person name="Chandonia J.-M."/>
        </authorList>
    </citation>
    <scope>NUCLEOTIDE SEQUENCE</scope>
    <source>
        <strain evidence="7">FW102-FHT14D07</strain>
    </source>
</reference>
<dbReference type="Pfam" id="PF00990">
    <property type="entry name" value="GGDEF"/>
    <property type="match status" value="1"/>
</dbReference>
<dbReference type="InterPro" id="IPR001610">
    <property type="entry name" value="PAC"/>
</dbReference>
<dbReference type="SUPFAM" id="SSF141868">
    <property type="entry name" value="EAL domain-like"/>
    <property type="match status" value="1"/>
</dbReference>
<dbReference type="SMART" id="SM00267">
    <property type="entry name" value="GGDEF"/>
    <property type="match status" value="1"/>
</dbReference>
<feature type="region of interest" description="Disordered" evidence="2">
    <location>
        <begin position="1"/>
        <end position="22"/>
    </location>
</feature>
<dbReference type="SMART" id="SM00086">
    <property type="entry name" value="PAC"/>
    <property type="match status" value="3"/>
</dbReference>
<proteinExistence type="predicted"/>
<feature type="domain" description="PAS" evidence="3">
    <location>
        <begin position="267"/>
        <end position="340"/>
    </location>
</feature>
<evidence type="ECO:0000256" key="2">
    <source>
        <dbReference type="SAM" id="MobiDB-lite"/>
    </source>
</evidence>
<evidence type="ECO:0000256" key="1">
    <source>
        <dbReference type="SAM" id="Coils"/>
    </source>
</evidence>
<dbReference type="InterPro" id="IPR035919">
    <property type="entry name" value="EAL_sf"/>
</dbReference>
<gene>
    <name evidence="7" type="ORF">ACFYG5_16055</name>
</gene>
<keyword evidence="1" id="KW-0175">Coiled coil</keyword>
<feature type="domain" description="EAL" evidence="5">
    <location>
        <begin position="571"/>
        <end position="824"/>
    </location>
</feature>
<name>A0AB74UTJ1_9GAMM</name>
<dbReference type="PANTHER" id="PTHR44757">
    <property type="entry name" value="DIGUANYLATE CYCLASE DGCP"/>
    <property type="match status" value="1"/>
</dbReference>
<feature type="domain" description="PAC" evidence="4">
    <location>
        <begin position="88"/>
        <end position="139"/>
    </location>
</feature>
<dbReference type="InterPro" id="IPR000014">
    <property type="entry name" value="PAS"/>
</dbReference>
<dbReference type="PROSITE" id="PS50883">
    <property type="entry name" value="EAL"/>
    <property type="match status" value="1"/>
</dbReference>
<organism evidence="7">
    <name type="scientific">Rhodanobacter sp. FW102-FHT14D07</name>
    <dbReference type="NCBI Taxonomy" id="3351462"/>
    <lineage>
        <taxon>Bacteria</taxon>
        <taxon>Pseudomonadati</taxon>
        <taxon>Pseudomonadota</taxon>
        <taxon>Gammaproteobacteria</taxon>
        <taxon>Lysobacterales</taxon>
        <taxon>Rhodanobacteraceae</taxon>
        <taxon>Rhodanobacter</taxon>
    </lineage>
</organism>
<dbReference type="AlphaFoldDB" id="A0AB74UTJ1"/>
<dbReference type="InterPro" id="IPR052155">
    <property type="entry name" value="Biofilm_reg_signaling"/>
</dbReference>
<dbReference type="Pfam" id="PF00563">
    <property type="entry name" value="EAL"/>
    <property type="match status" value="1"/>
</dbReference>
<feature type="domain" description="GGDEF" evidence="6">
    <location>
        <begin position="429"/>
        <end position="562"/>
    </location>
</feature>
<dbReference type="SMART" id="SM00052">
    <property type="entry name" value="EAL"/>
    <property type="match status" value="1"/>
</dbReference>
<dbReference type="PROSITE" id="PS50113">
    <property type="entry name" value="PAC"/>
    <property type="match status" value="2"/>
</dbReference>
<dbReference type="PROSITE" id="PS50887">
    <property type="entry name" value="GGDEF"/>
    <property type="match status" value="1"/>
</dbReference>
<evidence type="ECO:0000313" key="7">
    <source>
        <dbReference type="EMBL" id="XIA18058.1"/>
    </source>
</evidence>